<dbReference type="GO" id="GO:0030170">
    <property type="term" value="F:pyridoxal phosphate binding"/>
    <property type="evidence" value="ECO:0007669"/>
    <property type="project" value="InterPro"/>
</dbReference>
<dbReference type="SUPFAM" id="SSF53686">
    <property type="entry name" value="Tryptophan synthase beta subunit-like PLP-dependent enzymes"/>
    <property type="match status" value="1"/>
</dbReference>
<accession>A0A3D9H1M9</accession>
<dbReference type="GO" id="GO:0009097">
    <property type="term" value="P:isoleucine biosynthetic process"/>
    <property type="evidence" value="ECO:0007669"/>
    <property type="project" value="TreeGrafter"/>
</dbReference>
<dbReference type="RefSeq" id="WP_115939631.1">
    <property type="nucleotide sequence ID" value="NZ_QRDW01000022.1"/>
</dbReference>
<evidence type="ECO:0000256" key="3">
    <source>
        <dbReference type="ARBA" id="ARBA00022898"/>
    </source>
</evidence>
<dbReference type="InterPro" id="IPR001926">
    <property type="entry name" value="TrpB-like_PALP"/>
</dbReference>
<feature type="domain" description="Tryptophan synthase beta chain-like PALP" evidence="5">
    <location>
        <begin position="17"/>
        <end position="292"/>
    </location>
</feature>
<dbReference type="InterPro" id="IPR000634">
    <property type="entry name" value="Ser/Thr_deHydtase_PyrdxlP-BS"/>
</dbReference>
<keyword evidence="4" id="KW-0456">Lyase</keyword>
<evidence type="ECO:0000256" key="1">
    <source>
        <dbReference type="ARBA" id="ARBA00001933"/>
    </source>
</evidence>
<proteinExistence type="inferred from homology"/>
<evidence type="ECO:0000313" key="6">
    <source>
        <dbReference type="EMBL" id="RED43394.1"/>
    </source>
</evidence>
<dbReference type="CDD" id="cd01562">
    <property type="entry name" value="Thr-dehyd"/>
    <property type="match status" value="1"/>
</dbReference>
<dbReference type="OrthoDB" id="9811476at2"/>
<dbReference type="EMBL" id="QRDW01000022">
    <property type="protein sequence ID" value="RED43394.1"/>
    <property type="molecule type" value="Genomic_DNA"/>
</dbReference>
<dbReference type="Pfam" id="PF00291">
    <property type="entry name" value="PALP"/>
    <property type="match status" value="1"/>
</dbReference>
<evidence type="ECO:0000256" key="2">
    <source>
        <dbReference type="ARBA" id="ARBA00010869"/>
    </source>
</evidence>
<dbReference type="AlphaFoldDB" id="A0A3D9H1M9"/>
<organism evidence="6 7">
    <name type="scientific">Aestuariispira insulae</name>
    <dbReference type="NCBI Taxonomy" id="1461337"/>
    <lineage>
        <taxon>Bacteria</taxon>
        <taxon>Pseudomonadati</taxon>
        <taxon>Pseudomonadota</taxon>
        <taxon>Alphaproteobacteria</taxon>
        <taxon>Rhodospirillales</taxon>
        <taxon>Kiloniellaceae</taxon>
        <taxon>Aestuariispira</taxon>
    </lineage>
</organism>
<evidence type="ECO:0000256" key="4">
    <source>
        <dbReference type="ARBA" id="ARBA00023239"/>
    </source>
</evidence>
<comment type="cofactor">
    <cofactor evidence="1">
        <name>pyridoxal 5'-phosphate</name>
        <dbReference type="ChEBI" id="CHEBI:597326"/>
    </cofactor>
</comment>
<dbReference type="GO" id="GO:0006567">
    <property type="term" value="P:L-threonine catabolic process"/>
    <property type="evidence" value="ECO:0007669"/>
    <property type="project" value="TreeGrafter"/>
</dbReference>
<dbReference type="Gene3D" id="3.40.50.1100">
    <property type="match status" value="2"/>
</dbReference>
<dbReference type="GO" id="GO:0004794">
    <property type="term" value="F:threonine deaminase activity"/>
    <property type="evidence" value="ECO:0007669"/>
    <property type="project" value="TreeGrafter"/>
</dbReference>
<comment type="caution">
    <text evidence="6">The sequence shown here is derived from an EMBL/GenBank/DDBJ whole genome shotgun (WGS) entry which is preliminary data.</text>
</comment>
<dbReference type="FunFam" id="3.40.50.1100:FF:000005">
    <property type="entry name" value="Threonine dehydratase catabolic"/>
    <property type="match status" value="1"/>
</dbReference>
<gene>
    <name evidence="6" type="ORF">DFP90_12213</name>
</gene>
<evidence type="ECO:0000259" key="5">
    <source>
        <dbReference type="Pfam" id="PF00291"/>
    </source>
</evidence>
<name>A0A3D9H1M9_9PROT</name>
<dbReference type="GO" id="GO:0003941">
    <property type="term" value="F:L-serine ammonia-lyase activity"/>
    <property type="evidence" value="ECO:0007669"/>
    <property type="project" value="TreeGrafter"/>
</dbReference>
<dbReference type="GO" id="GO:0006565">
    <property type="term" value="P:L-serine catabolic process"/>
    <property type="evidence" value="ECO:0007669"/>
    <property type="project" value="TreeGrafter"/>
</dbReference>
<dbReference type="InterPro" id="IPR036052">
    <property type="entry name" value="TrpB-like_PALP_sf"/>
</dbReference>
<dbReference type="PANTHER" id="PTHR48078">
    <property type="entry name" value="THREONINE DEHYDRATASE, MITOCHONDRIAL-RELATED"/>
    <property type="match status" value="1"/>
</dbReference>
<dbReference type="NCBIfam" id="NF005680">
    <property type="entry name" value="PRK07476.1"/>
    <property type="match status" value="1"/>
</dbReference>
<reference evidence="6 7" key="1">
    <citation type="submission" date="2018-07" db="EMBL/GenBank/DDBJ databases">
        <title>Genomic Encyclopedia of Type Strains, Phase III (KMG-III): the genomes of soil and plant-associated and newly described type strains.</title>
        <authorList>
            <person name="Whitman W."/>
        </authorList>
    </citation>
    <scope>NUCLEOTIDE SEQUENCE [LARGE SCALE GENOMIC DNA]</scope>
    <source>
        <strain evidence="6 7">CECT 8488</strain>
    </source>
</reference>
<protein>
    <submittedName>
        <fullName evidence="6">Threonine dehydratase</fullName>
    </submittedName>
</protein>
<dbReference type="Proteomes" id="UP000256845">
    <property type="component" value="Unassembled WGS sequence"/>
</dbReference>
<keyword evidence="3" id="KW-0663">Pyridoxal phosphate</keyword>
<dbReference type="PROSITE" id="PS00165">
    <property type="entry name" value="DEHYDRATASE_SER_THR"/>
    <property type="match status" value="1"/>
</dbReference>
<dbReference type="PANTHER" id="PTHR48078:SF6">
    <property type="entry name" value="L-THREONINE DEHYDRATASE CATABOLIC TDCB"/>
    <property type="match status" value="1"/>
</dbReference>
<evidence type="ECO:0000313" key="7">
    <source>
        <dbReference type="Proteomes" id="UP000256845"/>
    </source>
</evidence>
<keyword evidence="7" id="KW-1185">Reference proteome</keyword>
<dbReference type="NCBIfam" id="TIGR02991">
    <property type="entry name" value="ectoine_eutB"/>
    <property type="match status" value="1"/>
</dbReference>
<dbReference type="InterPro" id="IPR014333">
    <property type="entry name" value="Ectoine_EutB"/>
</dbReference>
<sequence>MSNTVNMSEIYVARRRISGHVLQTPARHSASLSGLTGSPVHVKWEQNQITGSFKLRGATNAILSLSDDQKARGVVGVSTGNHGRALAYAASRAGVRAVICMSDLVPENKVSAIRSLGADVRIIGKSQDDAEVEVERLIHEEGMTPLPPFDHPDIIAGAGTVGLELIEALPDLEAVYVPLSGGGLLAGVARVVKAVNPDCRVIGVSMERGSAMYQSQKVGKPILVEELPTLADALGGGIGLNNRFTFNMVRDLVDDLLVVPEAEIADAIRHAYWEEGEVIEGSGAVGIAALKLFPPEKARKIALVASGKNLDMTLHHSVISGSYNPYDS</sequence>
<dbReference type="InterPro" id="IPR050147">
    <property type="entry name" value="Ser/Thr_Dehydratase"/>
</dbReference>
<comment type="similarity">
    <text evidence="2">Belongs to the serine/threonine dehydratase family.</text>
</comment>